<feature type="region of interest" description="Disordered" evidence="8">
    <location>
        <begin position="1415"/>
        <end position="1455"/>
    </location>
</feature>
<dbReference type="EC" id="2.7.7.49" evidence="1"/>
<evidence type="ECO:0000256" key="3">
    <source>
        <dbReference type="ARBA" id="ARBA00022695"/>
    </source>
</evidence>
<evidence type="ECO:0000256" key="2">
    <source>
        <dbReference type="ARBA" id="ARBA00022679"/>
    </source>
</evidence>
<keyword evidence="2" id="KW-0808">Transferase</keyword>
<dbReference type="InterPro" id="IPR001584">
    <property type="entry name" value="Integrase_cat-core"/>
</dbReference>
<evidence type="ECO:0000259" key="10">
    <source>
        <dbReference type="PROSITE" id="PS50994"/>
    </source>
</evidence>
<sequence length="1467" mass="165816">MKRSSELAVKLKQMRADNKKLRESKSRLDESSEVMPRHSTMREEFSGSQSSSLLMTSMNTLSVASLNIPECKPAETEDDIDRKTFETWKELLEASMDLIGVTDESTKMNVLKVKAGPKLLEVLDGTPPQTVPNASTAPYSNAMRRLKDFFGSREYNLMQRQKLRTMAQIPDEPDTKYVKRVIAAAKLCDFEGEKLMENVAEVIQLHALNIKVREAGRKILRKGGSLTELIDKVQGYELDKKNEEIFAKTHPPAAEMMVAAVAHGHPQPNYQRPSYHGGSFRGLRGRNIGLPGRGGNWQNFRGNSNFRRRTETRAAGERGTDGVPCWRCTSRFHSPNNCHAIPKVCRNCQVVGHIERACNTMPSPAIPKRRISDEGDSTIKPKKIALVSKEENETEETNTSVTQVSNSINRCYDSENQEGNILGRIANVSVVFLIDSGAEVNTIDENIFSSLMGDEHSKQQLFCVSSGSDKPLRAYASPGEINVIGTFVAELFVSEDRPCFFEKFYVIKNARSLLGKETALRYSVLQIGLSVPIRNSTSPISSWDSFPGEILAVATIDEFPKFNLPPVVLTYDKSKPPSRNIFTNIPLPFRAEASRRLGDLLSSGIIERVTDSMDRSFCSSLLVVPKGKEDIRLVVDLRGPNKCIIRTPFRMPTLEEILSDLHGAKWFSTIDLTRAFFHVEIAEESRHLTNFFAGDATYRFKRLPFGLCNAPDIFQEALQTKVLAGCRGQKSYLDDVIVHGKTKEEHDENLNAVLRRFQEHNVRINMDKCVIGQKKVKFVGFSMSDEGLRVEDEKLRAVQEFRRPETVHEVKSFLGFMNFSERFIYMRADKTKNLRELAKSESFYWSRAEEDEFMFLKHEALKSISRLGYFNHNDETELYVDASPVGLGAVLVQFDPDATPRIISCASKALTQAERKYPQTQREALAIVWGVERFAFYLTGKSFVIRTDSEANEFIFGEGHRSSKRAVTRAESWALRLQAFDFVIKRIPGHLNVADALSRLIAQTRQDEPFDENDDRHLLYTLDGGMMSITWKDIEEASERDTELTAVKMSIGSRVWPEELRRFEAESKSLRSLGSTIFKDDRIVAPTELRLKIMSSAHQGHIGCAAMKRIMREYFWWPNMSRDVESFVKGCATCLAISRKNPPTPLTNRTLPDGPWQVLQIDFLTVPGCGSGEFLIVVDTYSRYIAAVEMKGTDAKSTNIALNRIFFTWGLPLTIQSDNDPPFQSSEFITHWEEKGVKVNKSIPLHPQSNGAVERQNQGIIKALAGAKQDGCSWKESLQSYVHAHNTIKPHARLGITPFELLVGWRYRGFFPTLWESKLNKELDRSDVRDQDAVAKLTSKRYADIRRGAKESDIAVGDKVVLLVPKKNKTDASFSTEKYTVLTRQGAKVVIQSEQGVQYARNVADVKRAVQERILEENTSASSEQSTDENKSEPPAEDAPGSPEERPKRTIRKPERLKNMFLYHIYQ</sequence>
<dbReference type="CDD" id="cd09274">
    <property type="entry name" value="RNase_HI_RT_Ty3"/>
    <property type="match status" value="1"/>
</dbReference>
<organism evidence="11 12">
    <name type="scientific">Aedes albopictus</name>
    <name type="common">Asian tiger mosquito</name>
    <name type="synonym">Stegomyia albopicta</name>
    <dbReference type="NCBI Taxonomy" id="7160"/>
    <lineage>
        <taxon>Eukaryota</taxon>
        <taxon>Metazoa</taxon>
        <taxon>Ecdysozoa</taxon>
        <taxon>Arthropoda</taxon>
        <taxon>Hexapoda</taxon>
        <taxon>Insecta</taxon>
        <taxon>Pterygota</taxon>
        <taxon>Neoptera</taxon>
        <taxon>Endopterygota</taxon>
        <taxon>Diptera</taxon>
        <taxon>Nematocera</taxon>
        <taxon>Culicoidea</taxon>
        <taxon>Culicidae</taxon>
        <taxon>Culicinae</taxon>
        <taxon>Aedini</taxon>
        <taxon>Aedes</taxon>
        <taxon>Stegomyia</taxon>
    </lineage>
</organism>
<dbReference type="SUPFAM" id="SSF57756">
    <property type="entry name" value="Retrovirus zinc finger-like domains"/>
    <property type="match status" value="1"/>
</dbReference>
<dbReference type="Gene3D" id="4.10.60.10">
    <property type="entry name" value="Zinc finger, CCHC-type"/>
    <property type="match status" value="1"/>
</dbReference>
<dbReference type="InterPro" id="IPR041588">
    <property type="entry name" value="Integrase_H2C2"/>
</dbReference>
<dbReference type="Gene3D" id="3.30.420.10">
    <property type="entry name" value="Ribonuclease H-like superfamily/Ribonuclease H"/>
    <property type="match status" value="1"/>
</dbReference>
<name>A0ABM1YBH5_AEDAL</name>
<dbReference type="InterPro" id="IPR043128">
    <property type="entry name" value="Rev_trsase/Diguanyl_cyclase"/>
</dbReference>
<dbReference type="CDD" id="cd01647">
    <property type="entry name" value="RT_LTR"/>
    <property type="match status" value="1"/>
</dbReference>
<evidence type="ECO:0000256" key="7">
    <source>
        <dbReference type="ARBA" id="ARBA00022918"/>
    </source>
</evidence>
<evidence type="ECO:0000256" key="5">
    <source>
        <dbReference type="ARBA" id="ARBA00022759"/>
    </source>
</evidence>
<feature type="compositionally biased region" description="Basic and acidic residues" evidence="8">
    <location>
        <begin position="14"/>
        <end position="30"/>
    </location>
</feature>
<dbReference type="InterPro" id="IPR050951">
    <property type="entry name" value="Retrovirus_Pol_polyprotein"/>
</dbReference>
<dbReference type="PANTHER" id="PTHR37984:SF11">
    <property type="entry name" value="INTEGRASE CATALYTIC DOMAIN-CONTAINING PROTEIN"/>
    <property type="match status" value="1"/>
</dbReference>
<feature type="domain" description="Reverse transcriptase" evidence="9">
    <location>
        <begin position="605"/>
        <end position="783"/>
    </location>
</feature>
<dbReference type="Pfam" id="PF17917">
    <property type="entry name" value="RT_RNaseH"/>
    <property type="match status" value="1"/>
</dbReference>
<evidence type="ECO:0000256" key="1">
    <source>
        <dbReference type="ARBA" id="ARBA00012493"/>
    </source>
</evidence>
<dbReference type="PROSITE" id="PS50878">
    <property type="entry name" value="RT_POL"/>
    <property type="match status" value="1"/>
</dbReference>
<dbReference type="Gene3D" id="3.10.10.10">
    <property type="entry name" value="HIV Type 1 Reverse Transcriptase, subunit A, domain 1"/>
    <property type="match status" value="1"/>
</dbReference>
<dbReference type="Gene3D" id="1.10.340.70">
    <property type="match status" value="1"/>
</dbReference>
<dbReference type="SUPFAM" id="SSF53098">
    <property type="entry name" value="Ribonuclease H-like"/>
    <property type="match status" value="1"/>
</dbReference>
<keyword evidence="7" id="KW-0695">RNA-directed DNA polymerase</keyword>
<protein>
    <recommendedName>
        <fullName evidence="1">RNA-directed DNA polymerase</fullName>
        <ecNumber evidence="1">2.7.7.49</ecNumber>
    </recommendedName>
</protein>
<evidence type="ECO:0000313" key="12">
    <source>
        <dbReference type="Proteomes" id="UP000069940"/>
    </source>
</evidence>
<dbReference type="Pfam" id="PF00665">
    <property type="entry name" value="rve"/>
    <property type="match status" value="1"/>
</dbReference>
<dbReference type="Pfam" id="PF17921">
    <property type="entry name" value="Integrase_H2C2"/>
    <property type="match status" value="1"/>
</dbReference>
<evidence type="ECO:0000259" key="9">
    <source>
        <dbReference type="PROSITE" id="PS50878"/>
    </source>
</evidence>
<evidence type="ECO:0000256" key="8">
    <source>
        <dbReference type="SAM" id="MobiDB-lite"/>
    </source>
</evidence>
<dbReference type="InterPro" id="IPR036875">
    <property type="entry name" value="Znf_CCHC_sf"/>
</dbReference>
<keyword evidence="5" id="KW-0255">Endonuclease</keyword>
<feature type="compositionally biased region" description="Basic and acidic residues" evidence="8">
    <location>
        <begin position="1443"/>
        <end position="1455"/>
    </location>
</feature>
<reference evidence="12" key="1">
    <citation type="journal article" date="2015" name="Proc. Natl. Acad. Sci. U.S.A.">
        <title>Genome sequence of the Asian Tiger mosquito, Aedes albopictus, reveals insights into its biology, genetics, and evolution.</title>
        <authorList>
            <person name="Chen X.G."/>
            <person name="Jiang X."/>
            <person name="Gu J."/>
            <person name="Xu M."/>
            <person name="Wu Y."/>
            <person name="Deng Y."/>
            <person name="Zhang C."/>
            <person name="Bonizzoni M."/>
            <person name="Dermauw W."/>
            <person name="Vontas J."/>
            <person name="Armbruster P."/>
            <person name="Huang X."/>
            <person name="Yang Y."/>
            <person name="Zhang H."/>
            <person name="He W."/>
            <person name="Peng H."/>
            <person name="Liu Y."/>
            <person name="Wu K."/>
            <person name="Chen J."/>
            <person name="Lirakis M."/>
            <person name="Topalis P."/>
            <person name="Van Leeuwen T."/>
            <person name="Hall A.B."/>
            <person name="Jiang X."/>
            <person name="Thorpe C."/>
            <person name="Mueller R.L."/>
            <person name="Sun C."/>
            <person name="Waterhouse R.M."/>
            <person name="Yan G."/>
            <person name="Tu Z.J."/>
            <person name="Fang X."/>
            <person name="James A.A."/>
        </authorList>
    </citation>
    <scope>NUCLEOTIDE SEQUENCE [LARGE SCALE GENOMIC DNA]</scope>
    <source>
        <strain evidence="12">Foshan</strain>
    </source>
</reference>
<feature type="domain" description="Integrase catalytic" evidence="10">
    <location>
        <begin position="1151"/>
        <end position="1306"/>
    </location>
</feature>
<dbReference type="InterPro" id="IPR043502">
    <property type="entry name" value="DNA/RNA_pol_sf"/>
</dbReference>
<keyword evidence="4" id="KW-0540">Nuclease</keyword>
<dbReference type="EnsemblMetazoa" id="AALFPA23_007609.R10144">
    <property type="protein sequence ID" value="AALFPA23_007609.P10144"/>
    <property type="gene ID" value="AALFPA23_007609"/>
</dbReference>
<dbReference type="InterPro" id="IPR036397">
    <property type="entry name" value="RNaseH_sf"/>
</dbReference>
<reference evidence="11" key="2">
    <citation type="submission" date="2025-05" db="UniProtKB">
        <authorList>
            <consortium name="EnsemblMetazoa"/>
        </authorList>
    </citation>
    <scope>IDENTIFICATION</scope>
    <source>
        <strain evidence="11">Foshan</strain>
    </source>
</reference>
<keyword evidence="3" id="KW-0548">Nucleotidyltransferase</keyword>
<dbReference type="PROSITE" id="PS50994">
    <property type="entry name" value="INTEGRASE"/>
    <property type="match status" value="1"/>
</dbReference>
<dbReference type="PANTHER" id="PTHR37984">
    <property type="entry name" value="PROTEIN CBG26694"/>
    <property type="match status" value="1"/>
</dbReference>
<dbReference type="RefSeq" id="XP_062702278.1">
    <property type="nucleotide sequence ID" value="XM_062846294.1"/>
</dbReference>
<dbReference type="InterPro" id="IPR000477">
    <property type="entry name" value="RT_dom"/>
</dbReference>
<dbReference type="Gene3D" id="3.10.20.370">
    <property type="match status" value="1"/>
</dbReference>
<dbReference type="SUPFAM" id="SSF56672">
    <property type="entry name" value="DNA/RNA polymerases"/>
    <property type="match status" value="1"/>
</dbReference>
<evidence type="ECO:0000256" key="6">
    <source>
        <dbReference type="ARBA" id="ARBA00022801"/>
    </source>
</evidence>
<dbReference type="GeneID" id="109400030"/>
<keyword evidence="6" id="KW-0378">Hydrolase</keyword>
<dbReference type="InterPro" id="IPR041373">
    <property type="entry name" value="RT_RNaseH"/>
</dbReference>
<proteinExistence type="predicted"/>
<evidence type="ECO:0000256" key="4">
    <source>
        <dbReference type="ARBA" id="ARBA00022722"/>
    </source>
</evidence>
<dbReference type="Gene3D" id="3.30.70.270">
    <property type="match status" value="2"/>
</dbReference>
<feature type="region of interest" description="Disordered" evidence="8">
    <location>
        <begin position="1"/>
        <end position="51"/>
    </location>
</feature>
<keyword evidence="12" id="KW-1185">Reference proteome</keyword>
<dbReference type="InterPro" id="IPR012337">
    <property type="entry name" value="RNaseH-like_sf"/>
</dbReference>
<dbReference type="Proteomes" id="UP000069940">
    <property type="component" value="Unassembled WGS sequence"/>
</dbReference>
<dbReference type="Pfam" id="PF00078">
    <property type="entry name" value="RVT_1"/>
    <property type="match status" value="1"/>
</dbReference>
<evidence type="ECO:0000313" key="11">
    <source>
        <dbReference type="EnsemblMetazoa" id="AALFPA23_007609.P10144"/>
    </source>
</evidence>
<accession>A0ABM1YBH5</accession>